<evidence type="ECO:0000313" key="3">
    <source>
        <dbReference type="Proteomes" id="UP000438448"/>
    </source>
</evidence>
<accession>A0A7K0CVE3</accession>
<feature type="region of interest" description="Disordered" evidence="1">
    <location>
        <begin position="57"/>
        <end position="98"/>
    </location>
</feature>
<feature type="compositionally biased region" description="Low complexity" evidence="1">
    <location>
        <begin position="79"/>
        <end position="89"/>
    </location>
</feature>
<keyword evidence="3" id="KW-1185">Reference proteome</keyword>
<name>A0A7K0CVE3_9NOCA</name>
<dbReference type="AlphaFoldDB" id="A0A7K0CVE3"/>
<evidence type="ECO:0000313" key="2">
    <source>
        <dbReference type="EMBL" id="MQY17408.1"/>
    </source>
</evidence>
<sequence>MRVSASCSVPPGFPGRRGIFHSSRLATTVVEAATSLSDSATSQADFPYPTITRCLPSARSRSPNPLVWHNSPPTPPNSSAPANSGTAGSLKTPLAITR</sequence>
<dbReference type="EMBL" id="WEGK01000001">
    <property type="protein sequence ID" value="MQY17408.1"/>
    <property type="molecule type" value="Genomic_DNA"/>
</dbReference>
<protein>
    <submittedName>
        <fullName evidence="2">Uncharacterized protein</fullName>
    </submittedName>
</protein>
<organism evidence="2 3">
    <name type="scientific">Nocardia macrotermitis</name>
    <dbReference type="NCBI Taxonomy" id="2585198"/>
    <lineage>
        <taxon>Bacteria</taxon>
        <taxon>Bacillati</taxon>
        <taxon>Actinomycetota</taxon>
        <taxon>Actinomycetes</taxon>
        <taxon>Mycobacteriales</taxon>
        <taxon>Nocardiaceae</taxon>
        <taxon>Nocardia</taxon>
    </lineage>
</organism>
<gene>
    <name evidence="2" type="ORF">NRB20_04720</name>
</gene>
<reference evidence="2 3" key="1">
    <citation type="submission" date="2019-10" db="EMBL/GenBank/DDBJ databases">
        <title>Nocardia macrotermitis sp. nov. and Nocardia aurantia sp. nov., isolated from the gut of fungus growing-termite Macrotermes natalensis.</title>
        <authorList>
            <person name="Benndorf R."/>
            <person name="Schwitalla J."/>
            <person name="Martin K."/>
            <person name="De Beer W."/>
            <person name="Kaster A.-K."/>
            <person name="Vollmers J."/>
            <person name="Poulsen M."/>
            <person name="Beemelmanns C."/>
        </authorList>
    </citation>
    <scope>NUCLEOTIDE SEQUENCE [LARGE SCALE GENOMIC DNA]</scope>
    <source>
        <strain evidence="2 3">RB20</strain>
    </source>
</reference>
<comment type="caution">
    <text evidence="2">The sequence shown here is derived from an EMBL/GenBank/DDBJ whole genome shotgun (WGS) entry which is preliminary data.</text>
</comment>
<evidence type="ECO:0000256" key="1">
    <source>
        <dbReference type="SAM" id="MobiDB-lite"/>
    </source>
</evidence>
<dbReference type="Proteomes" id="UP000438448">
    <property type="component" value="Unassembled WGS sequence"/>
</dbReference>
<proteinExistence type="predicted"/>